<proteinExistence type="predicted"/>
<comment type="caution">
    <text evidence="1">The sequence shown here is derived from an EMBL/GenBank/DDBJ whole genome shotgun (WGS) entry which is preliminary data.</text>
</comment>
<keyword evidence="2" id="KW-1185">Reference proteome</keyword>
<name>A0ABM9EQ43_9BACI</name>
<gene>
    <name evidence="1" type="ORF">BACCIP111895_01924</name>
</gene>
<reference evidence="1" key="1">
    <citation type="submission" date="2022-04" db="EMBL/GenBank/DDBJ databases">
        <authorList>
            <person name="Criscuolo A."/>
        </authorList>
    </citation>
    <scope>NUCLEOTIDE SEQUENCE</scope>
    <source>
        <strain evidence="1">CIP111895</strain>
    </source>
</reference>
<sequence length="34" mass="3968">MYKQNAWKSVNIVKKDSSEEYLSHETGRIGEQVL</sequence>
<dbReference type="EMBL" id="CALBWS010000010">
    <property type="protein sequence ID" value="CAH2714748.1"/>
    <property type="molecule type" value="Genomic_DNA"/>
</dbReference>
<accession>A0ABM9EQ43</accession>
<organism evidence="1 2">
    <name type="scientific">Neobacillus rhizosphaerae</name>
    <dbReference type="NCBI Taxonomy" id="2880965"/>
    <lineage>
        <taxon>Bacteria</taxon>
        <taxon>Bacillati</taxon>
        <taxon>Bacillota</taxon>
        <taxon>Bacilli</taxon>
        <taxon>Bacillales</taxon>
        <taxon>Bacillaceae</taxon>
        <taxon>Neobacillus</taxon>
    </lineage>
</organism>
<protein>
    <submittedName>
        <fullName evidence="1">Uncharacterized protein</fullName>
    </submittedName>
</protein>
<dbReference type="Proteomes" id="UP000838308">
    <property type="component" value="Unassembled WGS sequence"/>
</dbReference>
<evidence type="ECO:0000313" key="2">
    <source>
        <dbReference type="Proteomes" id="UP000838308"/>
    </source>
</evidence>
<evidence type="ECO:0000313" key="1">
    <source>
        <dbReference type="EMBL" id="CAH2714748.1"/>
    </source>
</evidence>